<reference evidence="10 11" key="1">
    <citation type="submission" date="2020-10" db="EMBL/GenBank/DDBJ databases">
        <title>Complete genome sequence of Paludibaculum fermentans P105T, a facultatively anaerobic acidobacterium capable of dissimilatory Fe(III) reduction.</title>
        <authorList>
            <person name="Dedysh S.N."/>
            <person name="Beletsky A.V."/>
            <person name="Kulichevskaya I.S."/>
            <person name="Mardanov A.V."/>
            <person name="Ravin N.V."/>
        </authorList>
    </citation>
    <scope>NUCLEOTIDE SEQUENCE [LARGE SCALE GENOMIC DNA]</scope>
    <source>
        <strain evidence="10 11">P105</strain>
    </source>
</reference>
<dbReference type="PANTHER" id="PTHR30069">
    <property type="entry name" value="TONB-DEPENDENT OUTER MEMBRANE RECEPTOR"/>
    <property type="match status" value="1"/>
</dbReference>
<dbReference type="SUPFAM" id="SSF56935">
    <property type="entry name" value="Porins"/>
    <property type="match status" value="1"/>
</dbReference>
<feature type="domain" description="TonB-dependent transporter Oar-like beta-barrel" evidence="9">
    <location>
        <begin position="341"/>
        <end position="990"/>
    </location>
</feature>
<dbReference type="Proteomes" id="UP000593892">
    <property type="component" value="Chromosome"/>
</dbReference>
<keyword evidence="7" id="KW-0998">Cell outer membrane</keyword>
<dbReference type="GO" id="GO:0015344">
    <property type="term" value="F:siderophore uptake transmembrane transporter activity"/>
    <property type="evidence" value="ECO:0007669"/>
    <property type="project" value="TreeGrafter"/>
</dbReference>
<accession>A0A7S7NL97</accession>
<dbReference type="GO" id="GO:0009279">
    <property type="term" value="C:cell outer membrane"/>
    <property type="evidence" value="ECO:0007669"/>
    <property type="project" value="UniProtKB-SubCell"/>
</dbReference>
<keyword evidence="2" id="KW-0813">Transport</keyword>
<dbReference type="Gene3D" id="2.40.170.20">
    <property type="entry name" value="TonB-dependent receptor, beta-barrel domain"/>
    <property type="match status" value="1"/>
</dbReference>
<dbReference type="Gene3D" id="2.60.40.1120">
    <property type="entry name" value="Carboxypeptidase-like, regulatory domain"/>
    <property type="match status" value="1"/>
</dbReference>
<keyword evidence="6" id="KW-0472">Membrane</keyword>
<dbReference type="InterPro" id="IPR039426">
    <property type="entry name" value="TonB-dep_rcpt-like"/>
</dbReference>
<dbReference type="GO" id="GO:0044718">
    <property type="term" value="P:siderophore transmembrane transport"/>
    <property type="evidence" value="ECO:0007669"/>
    <property type="project" value="TreeGrafter"/>
</dbReference>
<dbReference type="PANTHER" id="PTHR30069:SF29">
    <property type="entry name" value="HEMOGLOBIN AND HEMOGLOBIN-HAPTOGLOBIN-BINDING PROTEIN 1-RELATED"/>
    <property type="match status" value="1"/>
</dbReference>
<dbReference type="InterPro" id="IPR013784">
    <property type="entry name" value="Carb-bd-like_fold"/>
</dbReference>
<dbReference type="EMBL" id="CP063849">
    <property type="protein sequence ID" value="QOY85639.1"/>
    <property type="molecule type" value="Genomic_DNA"/>
</dbReference>
<evidence type="ECO:0000256" key="3">
    <source>
        <dbReference type="ARBA" id="ARBA00022452"/>
    </source>
</evidence>
<protein>
    <submittedName>
        <fullName evidence="10">TonB-dependent receptor</fullName>
    </submittedName>
</protein>
<dbReference type="SUPFAM" id="SSF49452">
    <property type="entry name" value="Starch-binding domain-like"/>
    <property type="match status" value="1"/>
</dbReference>
<keyword evidence="10" id="KW-0675">Receptor</keyword>
<feature type="chain" id="PRO_5032312205" evidence="8">
    <location>
        <begin position="20"/>
        <end position="997"/>
    </location>
</feature>
<dbReference type="Pfam" id="PF13620">
    <property type="entry name" value="CarboxypepD_reg"/>
    <property type="match status" value="1"/>
</dbReference>
<keyword evidence="5 8" id="KW-0732">Signal</keyword>
<evidence type="ECO:0000256" key="4">
    <source>
        <dbReference type="ARBA" id="ARBA00022692"/>
    </source>
</evidence>
<evidence type="ECO:0000259" key="9">
    <source>
        <dbReference type="Pfam" id="PF25183"/>
    </source>
</evidence>
<dbReference type="InterPro" id="IPR057601">
    <property type="entry name" value="Oar-like_b-barrel"/>
</dbReference>
<evidence type="ECO:0000313" key="10">
    <source>
        <dbReference type="EMBL" id="QOY85639.1"/>
    </source>
</evidence>
<dbReference type="KEGG" id="pfer:IRI77_22770"/>
<proteinExistence type="predicted"/>
<dbReference type="Pfam" id="PF25183">
    <property type="entry name" value="OMP_b-brl_4"/>
    <property type="match status" value="2"/>
</dbReference>
<evidence type="ECO:0000256" key="5">
    <source>
        <dbReference type="ARBA" id="ARBA00022729"/>
    </source>
</evidence>
<organism evidence="10 11">
    <name type="scientific">Paludibaculum fermentans</name>
    <dbReference type="NCBI Taxonomy" id="1473598"/>
    <lineage>
        <taxon>Bacteria</taxon>
        <taxon>Pseudomonadati</taxon>
        <taxon>Acidobacteriota</taxon>
        <taxon>Terriglobia</taxon>
        <taxon>Bryobacterales</taxon>
        <taxon>Bryobacteraceae</taxon>
        <taxon>Paludibaculum</taxon>
    </lineage>
</organism>
<keyword evidence="3" id="KW-1134">Transmembrane beta strand</keyword>
<evidence type="ECO:0000256" key="1">
    <source>
        <dbReference type="ARBA" id="ARBA00004571"/>
    </source>
</evidence>
<name>A0A7S7NL97_PALFE</name>
<feature type="domain" description="TonB-dependent transporter Oar-like beta-barrel" evidence="9">
    <location>
        <begin position="234"/>
        <end position="322"/>
    </location>
</feature>
<dbReference type="RefSeq" id="WP_194447309.1">
    <property type="nucleotide sequence ID" value="NZ_CP063849.1"/>
</dbReference>
<dbReference type="InterPro" id="IPR036942">
    <property type="entry name" value="Beta-barrel_TonB_sf"/>
</dbReference>
<evidence type="ECO:0000256" key="7">
    <source>
        <dbReference type="ARBA" id="ARBA00023237"/>
    </source>
</evidence>
<evidence type="ECO:0000256" key="6">
    <source>
        <dbReference type="ARBA" id="ARBA00023136"/>
    </source>
</evidence>
<dbReference type="AlphaFoldDB" id="A0A7S7NL97"/>
<keyword evidence="4" id="KW-0812">Transmembrane</keyword>
<keyword evidence="11" id="KW-1185">Reference proteome</keyword>
<dbReference type="GO" id="GO:0030246">
    <property type="term" value="F:carbohydrate binding"/>
    <property type="evidence" value="ECO:0007669"/>
    <property type="project" value="InterPro"/>
</dbReference>
<evidence type="ECO:0000256" key="8">
    <source>
        <dbReference type="SAM" id="SignalP"/>
    </source>
</evidence>
<feature type="signal peptide" evidence="8">
    <location>
        <begin position="1"/>
        <end position="19"/>
    </location>
</feature>
<evidence type="ECO:0000256" key="2">
    <source>
        <dbReference type="ARBA" id="ARBA00022448"/>
    </source>
</evidence>
<sequence>MKQIFLMLFVCLYSAGAWAQSVVGSGVVRGRVVDQQGVGMPGAELSLENPAMGVTRTFLSTDDGVFEITGLPPATGYRLRATHERYLDWDGKEFEVLAGKQSSFDISMRPQDSTAASADAPADVQLDGSVLPVGVALSQRQLQLLPTQQRRWDSLVLLSPVTTFDLAQNALAIRGDSAGNAYFTDGILTSNSYSARRSVATGPVSQDAVQGIEVLAADAPVEFGHGKGGAVNVVTRSGSSQLHGGLYEYFSNNSLNATDRYALGNQLFGKRNQFGFNLGGNVPRTKLFYFTNLEIADGHGQRLNRITNPLLTDSTGLSVDSSSCTATAVQCASAARFIQNQMNVLVPRAERNISGLARLDYRRSDRNTFNLSVFATQARSPLGLQSQAVSSNGGLLDNGTAKQDTQYARLEWISAPTASSTNEMRLGVFQDRVATLPTASSLSTGGIGINLLGSSIGASNQDSGIMRERRYQFIDNFRVSVGAHTIMFGADVTRTRDWIDTLPNAKGTYYYNSLTSFAQDLASGAGKNYTEFTQSRGLSLRRLPSSEFGMYAQDIWKVTPNLQITGGLRYSKQFIPKPTAWDASYYQTRQIKSPSYNADPRIGFALKANERTVIRASFGLYHSMQSGELLDALFTGNGAYQPSILAYPTQSGSPYFPNSLTARTAPSGTGNLMYESGKPSNPYTRQATLSLEKALGGGFTMNLGYVGSRGLKLRTAEEVNIATTTKKVTYTILDEDGSKSGTYSPYFYRYRLDTTRAHVYEVTNGGSSWYNAMVAELSKKMTHGFTAHISYTWAHAIDDVGSPLVVGGLPVGSSANDFRADQGNSANDQRHRAVIDWTWQPRVIKSESAAARFLLNGWELSSVTTLASPLPATAMAIVLGQQFSGVPSAFANSLTGAGGWSRVPFLPVNSLRGDNEYSVNARLARPLPFTERFTGRLVFEAYNLLNTQFNTNVNTAAYTVTNGIFTPIASAGTGNATRGYITGSNARSLQVSFRLNF</sequence>
<comment type="subcellular location">
    <subcellularLocation>
        <location evidence="1">Cell outer membrane</location>
        <topology evidence="1">Multi-pass membrane protein</topology>
    </subcellularLocation>
</comment>
<evidence type="ECO:0000313" key="11">
    <source>
        <dbReference type="Proteomes" id="UP000593892"/>
    </source>
</evidence>
<gene>
    <name evidence="10" type="ORF">IRI77_22770</name>
</gene>